<gene>
    <name evidence="2" type="primary">yafM</name>
    <name evidence="2" type="ORF">NSMM_480001</name>
</gene>
<evidence type="ECO:0000313" key="3">
    <source>
        <dbReference type="Proteomes" id="UP000198729"/>
    </source>
</evidence>
<dbReference type="PANTHER" id="PTHR36966">
    <property type="entry name" value="REP-ASSOCIATED TYROSINE TRANSPOSASE"/>
    <property type="match status" value="1"/>
</dbReference>
<dbReference type="RefSeq" id="WP_090286750.1">
    <property type="nucleotide sequence ID" value="NZ_FMWO01000056.1"/>
</dbReference>
<reference evidence="2 3" key="1">
    <citation type="submission" date="2016-10" db="EMBL/GenBank/DDBJ databases">
        <authorList>
            <person name="de Groot N.N."/>
        </authorList>
    </citation>
    <scope>NUCLEOTIDE SEQUENCE [LARGE SCALE GENOMIC DNA]</scope>
    <source>
        <strain evidence="2">1</strain>
    </source>
</reference>
<evidence type="ECO:0000259" key="1">
    <source>
        <dbReference type="SMART" id="SM01321"/>
    </source>
</evidence>
<dbReference type="GO" id="GO:0004803">
    <property type="term" value="F:transposase activity"/>
    <property type="evidence" value="ECO:0007669"/>
    <property type="project" value="InterPro"/>
</dbReference>
<protein>
    <recommendedName>
        <fullName evidence="1">Transposase IS200-like domain-containing protein</fullName>
    </recommendedName>
</protein>
<dbReference type="OrthoDB" id="9794403at2"/>
<sequence>MSRYRRAAICGGTYFFTAVTYRRRPVLCDAPVRAALRSAVKSVQSRQPFTINAWVLLPDHLHCIWTLPPGDHDFSNRWRVIKRSVSLACAAAYHRPEWMTASKTKHRESTLWQRRYWEYAIRDETDFSRCVDYIYINPVKHGQVARTVDWPYSTFHRDVARGLYATDWSGDPDLQLNIGEVE</sequence>
<dbReference type="InterPro" id="IPR052715">
    <property type="entry name" value="RAYT_transposase"/>
</dbReference>
<dbReference type="Pfam" id="PF01797">
    <property type="entry name" value="Y1_Tnp"/>
    <property type="match status" value="1"/>
</dbReference>
<dbReference type="SMART" id="SM01321">
    <property type="entry name" value="Y1_Tnp"/>
    <property type="match status" value="1"/>
</dbReference>
<dbReference type="GO" id="GO:0043565">
    <property type="term" value="F:sequence-specific DNA binding"/>
    <property type="evidence" value="ECO:0007669"/>
    <property type="project" value="TreeGrafter"/>
</dbReference>
<accession>A0A1G5SHZ9</accession>
<proteinExistence type="predicted"/>
<keyword evidence="3" id="KW-1185">Reference proteome</keyword>
<dbReference type="AlphaFoldDB" id="A0A1G5SHZ9"/>
<dbReference type="EMBL" id="FMWO01000056">
    <property type="protein sequence ID" value="SCZ85999.1"/>
    <property type="molecule type" value="Genomic_DNA"/>
</dbReference>
<dbReference type="InterPro" id="IPR002686">
    <property type="entry name" value="Transposase_17"/>
</dbReference>
<organism evidence="2 3">
    <name type="scientific">Nitrosomonas mobilis</name>
    <dbReference type="NCBI Taxonomy" id="51642"/>
    <lineage>
        <taxon>Bacteria</taxon>
        <taxon>Pseudomonadati</taxon>
        <taxon>Pseudomonadota</taxon>
        <taxon>Betaproteobacteria</taxon>
        <taxon>Nitrosomonadales</taxon>
        <taxon>Nitrosomonadaceae</taxon>
        <taxon>Nitrosomonas</taxon>
    </lineage>
</organism>
<feature type="domain" description="Transposase IS200-like" evidence="1">
    <location>
        <begin position="9"/>
        <end position="137"/>
    </location>
</feature>
<dbReference type="STRING" id="51642.NSMM_480001"/>
<dbReference type="Gene3D" id="3.30.70.1290">
    <property type="entry name" value="Transposase IS200-like"/>
    <property type="match status" value="1"/>
</dbReference>
<dbReference type="NCBIfam" id="NF047646">
    <property type="entry name" value="REP_Tyr_transpos"/>
    <property type="match status" value="1"/>
</dbReference>
<dbReference type="PANTHER" id="PTHR36966:SF1">
    <property type="entry name" value="REP-ASSOCIATED TYROSINE TRANSPOSASE"/>
    <property type="match status" value="1"/>
</dbReference>
<dbReference type="GO" id="GO:0006313">
    <property type="term" value="P:DNA transposition"/>
    <property type="evidence" value="ECO:0007669"/>
    <property type="project" value="InterPro"/>
</dbReference>
<dbReference type="InterPro" id="IPR036515">
    <property type="entry name" value="Transposase_17_sf"/>
</dbReference>
<evidence type="ECO:0000313" key="2">
    <source>
        <dbReference type="EMBL" id="SCZ85999.1"/>
    </source>
</evidence>
<dbReference type="SUPFAM" id="SSF143422">
    <property type="entry name" value="Transposase IS200-like"/>
    <property type="match status" value="1"/>
</dbReference>
<dbReference type="Proteomes" id="UP000198729">
    <property type="component" value="Unassembled WGS sequence"/>
</dbReference>
<name>A0A1G5SHZ9_9PROT</name>